<keyword evidence="2" id="KW-0732">Signal</keyword>
<dbReference type="InterPro" id="IPR006626">
    <property type="entry name" value="PbH1"/>
</dbReference>
<comment type="caution">
    <text evidence="4">The sequence shown here is derived from an EMBL/GenBank/DDBJ whole genome shotgun (WGS) entry which is preliminary data.</text>
</comment>
<sequence>MRALPVLLLCALAVAGCASADRSFRPDAAGTATIRVPQDAPTVQQAVDSARPGDLVLVSPGVYRESVRITVPDLVLRGTDRNRVVFDGEVRRANGIVVTAPGVAVENLTVRDHVLNGVLVTGMADETGGLARGSDGYTRLDPAKFPPVQGFRVSYVTASNNGLYGVYAFDSQHGLIEHSYASGSADSGFYVGQCNPCDIAVRGNVAERNAVGYEGTNASGLMAVAGNRFVGNRVGLSTNSDYQEAFVPQRDAAIVGNLVAANAQPGSPAQADGGFGVGIGIAGGTRNLLARNLVTGNPGAGIALASAEDLAPSDNRLVGNVLSGNGVDVVYAASDRAPGSGNCLQDNVLTSTAPAGLAGTMACPARPAQAAGVRLVLPPAPRGVPFPDVAAPPGQPDLPDAATAPPRPARGLPGPVDLGSYPVPPLALLAEHAGVKP</sequence>
<dbReference type="Proteomes" id="UP000286716">
    <property type="component" value="Unassembled WGS sequence"/>
</dbReference>
<dbReference type="AlphaFoldDB" id="A0A428WSJ1"/>
<reference evidence="4 5" key="1">
    <citation type="submission" date="2018-05" db="EMBL/GenBank/DDBJ databases">
        <title>Evolution of GPA BGCs.</title>
        <authorList>
            <person name="Waglechner N."/>
            <person name="Wright G.D."/>
        </authorList>
    </citation>
    <scope>NUCLEOTIDE SEQUENCE [LARGE SCALE GENOMIC DNA]</scope>
    <source>
        <strain evidence="4 5">DSM 5908</strain>
    </source>
</reference>
<dbReference type="OrthoDB" id="339817at2"/>
<evidence type="ECO:0000256" key="1">
    <source>
        <dbReference type="SAM" id="MobiDB-lite"/>
    </source>
</evidence>
<name>A0A428WSJ1_AMYBA</name>
<organism evidence="4 5">
    <name type="scientific">Amycolatopsis balhimycina DSM 5908</name>
    <dbReference type="NCBI Taxonomy" id="1081091"/>
    <lineage>
        <taxon>Bacteria</taxon>
        <taxon>Bacillati</taxon>
        <taxon>Actinomycetota</taxon>
        <taxon>Actinomycetes</taxon>
        <taxon>Pseudonocardiales</taxon>
        <taxon>Pseudonocardiaceae</taxon>
        <taxon>Amycolatopsis</taxon>
    </lineage>
</organism>
<evidence type="ECO:0000313" key="5">
    <source>
        <dbReference type="Proteomes" id="UP000286716"/>
    </source>
</evidence>
<feature type="region of interest" description="Disordered" evidence="1">
    <location>
        <begin position="384"/>
        <end position="417"/>
    </location>
</feature>
<protein>
    <submittedName>
        <fullName evidence="4">Plasmid stabilization protein</fullName>
    </submittedName>
</protein>
<evidence type="ECO:0000256" key="2">
    <source>
        <dbReference type="SAM" id="SignalP"/>
    </source>
</evidence>
<dbReference type="RefSeq" id="WP_020643882.1">
    <property type="nucleotide sequence ID" value="NZ_QHHU01000014.1"/>
</dbReference>
<evidence type="ECO:0000259" key="3">
    <source>
        <dbReference type="Pfam" id="PF13229"/>
    </source>
</evidence>
<dbReference type="Pfam" id="PF13229">
    <property type="entry name" value="Beta_helix"/>
    <property type="match status" value="1"/>
</dbReference>
<dbReference type="PROSITE" id="PS51257">
    <property type="entry name" value="PROKAR_LIPOPROTEIN"/>
    <property type="match status" value="1"/>
</dbReference>
<dbReference type="EMBL" id="QHHU01000014">
    <property type="protein sequence ID" value="RSM46051.1"/>
    <property type="molecule type" value="Genomic_DNA"/>
</dbReference>
<evidence type="ECO:0000313" key="4">
    <source>
        <dbReference type="EMBL" id="RSM46051.1"/>
    </source>
</evidence>
<dbReference type="InterPro" id="IPR012334">
    <property type="entry name" value="Pectin_lyas_fold"/>
</dbReference>
<accession>A0A428WSJ1</accession>
<feature type="domain" description="Right handed beta helix" evidence="3">
    <location>
        <begin position="150"/>
        <end position="309"/>
    </location>
</feature>
<dbReference type="InterPro" id="IPR011050">
    <property type="entry name" value="Pectin_lyase_fold/virulence"/>
</dbReference>
<feature type="chain" id="PRO_5019184213" evidence="2">
    <location>
        <begin position="21"/>
        <end position="437"/>
    </location>
</feature>
<dbReference type="SMART" id="SM00710">
    <property type="entry name" value="PbH1"/>
    <property type="match status" value="7"/>
</dbReference>
<feature type="signal peptide" evidence="2">
    <location>
        <begin position="1"/>
        <end position="20"/>
    </location>
</feature>
<proteinExistence type="predicted"/>
<gene>
    <name evidence="4" type="ORF">DMA12_12255</name>
</gene>
<dbReference type="InterPro" id="IPR039448">
    <property type="entry name" value="Beta_helix"/>
</dbReference>
<feature type="compositionally biased region" description="Low complexity" evidence="1">
    <location>
        <begin position="397"/>
        <end position="415"/>
    </location>
</feature>
<dbReference type="Gene3D" id="2.160.20.10">
    <property type="entry name" value="Single-stranded right-handed beta-helix, Pectin lyase-like"/>
    <property type="match status" value="1"/>
</dbReference>
<keyword evidence="5" id="KW-1185">Reference proteome</keyword>
<dbReference type="SUPFAM" id="SSF51126">
    <property type="entry name" value="Pectin lyase-like"/>
    <property type="match status" value="1"/>
</dbReference>